<evidence type="ECO:0000256" key="1">
    <source>
        <dbReference type="SAM" id="MobiDB-lite"/>
    </source>
</evidence>
<dbReference type="PANTHER" id="PTHR22775:SF3">
    <property type="entry name" value="SORTING NEXIN-13"/>
    <property type="match status" value="1"/>
</dbReference>
<keyword evidence="4" id="KW-1185">Reference proteome</keyword>
<sequence length="570" mass="62872">MTQNPSKPSSSVESRVRFAPGSGGGGESGLPPAKVKRGEQTTNDKATAAFVRRTLCAHQIQGAGDKGRNTPKPIEELLPPLTSSNEIDLELYAFIAIVIKDYVYTWYAKFTPDHVFTDEVIQIIAHCTRALEQRLRKVDLEALLLDEIPRLVDDHITAYRTASETSQQYPLATNPRKVYHTLQPHPALSPVPDVSEPASVERQQENEATWRQLLVQGMLAVLLPTEDLENSCLRALVTEIFSELILGNGICGRTCENWLLWEAVGKIVETLEALRGSRGRTRSVDRQSKEGPSRLEQFGLLSTKEELLKPVKSSSKGGNSTLSISAAFWMAVQYAFLAFTAMRAMLVMLVSASSLPSRSSTSNAHSSDADGPASPHREDGAESNNDRERRPIVSMDIWTCISHLVELEQRMPWLSGFLALLHWGAVRGMGKVGDTDGALDRILANQVHTKMLDPATLPTLLRIARTSIFPNNSLAPPRALPDPEQALQIRKQAAEAVVGALPDTVVKVYFATAEKENAVCQVEEWLDVVSDAYLNRHLVIRIVELVIVRLVPEMAERGVSELLEERLGSL</sequence>
<accession>A0A9P4IMW5</accession>
<feature type="domain" description="PXA" evidence="2">
    <location>
        <begin position="84"/>
        <end position="272"/>
    </location>
</feature>
<feature type="region of interest" description="Disordered" evidence="1">
    <location>
        <begin position="358"/>
        <end position="388"/>
    </location>
</feature>
<dbReference type="Pfam" id="PF02194">
    <property type="entry name" value="PXA"/>
    <property type="match status" value="1"/>
</dbReference>
<dbReference type="Proteomes" id="UP000799772">
    <property type="component" value="Unassembled WGS sequence"/>
</dbReference>
<gene>
    <name evidence="3" type="ORF">NA57DRAFT_34092</name>
</gene>
<dbReference type="OrthoDB" id="5582218at2759"/>
<dbReference type="SMART" id="SM00313">
    <property type="entry name" value="PXA"/>
    <property type="match status" value="1"/>
</dbReference>
<dbReference type="PANTHER" id="PTHR22775">
    <property type="entry name" value="SORTING NEXIN"/>
    <property type="match status" value="1"/>
</dbReference>
<organism evidence="3 4">
    <name type="scientific">Rhizodiscina lignyota</name>
    <dbReference type="NCBI Taxonomy" id="1504668"/>
    <lineage>
        <taxon>Eukaryota</taxon>
        <taxon>Fungi</taxon>
        <taxon>Dikarya</taxon>
        <taxon>Ascomycota</taxon>
        <taxon>Pezizomycotina</taxon>
        <taxon>Dothideomycetes</taxon>
        <taxon>Pleosporomycetidae</taxon>
        <taxon>Aulographales</taxon>
        <taxon>Rhizodiscinaceae</taxon>
        <taxon>Rhizodiscina</taxon>
    </lineage>
</organism>
<dbReference type="AlphaFoldDB" id="A0A9P4IMW5"/>
<proteinExistence type="predicted"/>
<reference evidence="3" key="1">
    <citation type="journal article" date="2020" name="Stud. Mycol.">
        <title>101 Dothideomycetes genomes: a test case for predicting lifestyles and emergence of pathogens.</title>
        <authorList>
            <person name="Haridas S."/>
            <person name="Albert R."/>
            <person name="Binder M."/>
            <person name="Bloem J."/>
            <person name="Labutti K."/>
            <person name="Salamov A."/>
            <person name="Andreopoulos B."/>
            <person name="Baker S."/>
            <person name="Barry K."/>
            <person name="Bills G."/>
            <person name="Bluhm B."/>
            <person name="Cannon C."/>
            <person name="Castanera R."/>
            <person name="Culley D."/>
            <person name="Daum C."/>
            <person name="Ezra D."/>
            <person name="Gonzalez J."/>
            <person name="Henrissat B."/>
            <person name="Kuo A."/>
            <person name="Liang C."/>
            <person name="Lipzen A."/>
            <person name="Lutzoni F."/>
            <person name="Magnuson J."/>
            <person name="Mondo S."/>
            <person name="Nolan M."/>
            <person name="Ohm R."/>
            <person name="Pangilinan J."/>
            <person name="Park H.-J."/>
            <person name="Ramirez L."/>
            <person name="Alfaro M."/>
            <person name="Sun H."/>
            <person name="Tritt A."/>
            <person name="Yoshinaga Y."/>
            <person name="Zwiers L.-H."/>
            <person name="Turgeon B."/>
            <person name="Goodwin S."/>
            <person name="Spatafora J."/>
            <person name="Crous P."/>
            <person name="Grigoriev I."/>
        </authorList>
    </citation>
    <scope>NUCLEOTIDE SEQUENCE</scope>
    <source>
        <strain evidence="3">CBS 133067</strain>
    </source>
</reference>
<evidence type="ECO:0000313" key="4">
    <source>
        <dbReference type="Proteomes" id="UP000799772"/>
    </source>
</evidence>
<name>A0A9P4IMW5_9PEZI</name>
<feature type="compositionally biased region" description="Basic and acidic residues" evidence="1">
    <location>
        <begin position="375"/>
        <end position="388"/>
    </location>
</feature>
<feature type="compositionally biased region" description="Polar residues" evidence="1">
    <location>
        <begin position="1"/>
        <end position="13"/>
    </location>
</feature>
<dbReference type="GO" id="GO:0035091">
    <property type="term" value="F:phosphatidylinositol binding"/>
    <property type="evidence" value="ECO:0007669"/>
    <property type="project" value="TreeGrafter"/>
</dbReference>
<evidence type="ECO:0000313" key="3">
    <source>
        <dbReference type="EMBL" id="KAF2102150.1"/>
    </source>
</evidence>
<protein>
    <recommendedName>
        <fullName evidence="2">PXA domain-containing protein</fullName>
    </recommendedName>
</protein>
<dbReference type="InterPro" id="IPR003114">
    <property type="entry name" value="Phox_assoc"/>
</dbReference>
<dbReference type="PROSITE" id="PS51207">
    <property type="entry name" value="PXA"/>
    <property type="match status" value="1"/>
</dbReference>
<evidence type="ECO:0000259" key="2">
    <source>
        <dbReference type="PROSITE" id="PS51207"/>
    </source>
</evidence>
<feature type="region of interest" description="Disordered" evidence="1">
    <location>
        <begin position="1"/>
        <end position="41"/>
    </location>
</feature>
<comment type="caution">
    <text evidence="3">The sequence shown here is derived from an EMBL/GenBank/DDBJ whole genome shotgun (WGS) entry which is preliminary data.</text>
</comment>
<dbReference type="EMBL" id="ML978123">
    <property type="protein sequence ID" value="KAF2102150.1"/>
    <property type="molecule type" value="Genomic_DNA"/>
</dbReference>